<keyword evidence="3" id="KW-0378">Hydrolase</keyword>
<keyword evidence="1" id="KW-0732">Signal</keyword>
<evidence type="ECO:0000313" key="4">
    <source>
        <dbReference type="Proteomes" id="UP000572680"/>
    </source>
</evidence>
<keyword evidence="3" id="KW-0645">Protease</keyword>
<dbReference type="PANTHER" id="PTHR46825:SF7">
    <property type="entry name" value="D-ALANYL-D-ALANINE CARBOXYPEPTIDASE"/>
    <property type="match status" value="1"/>
</dbReference>
<protein>
    <submittedName>
        <fullName evidence="3">D-alanyl-D-alanine carboxypeptidase</fullName>
        <ecNumber evidence="3">3.4.16.4</ecNumber>
    </submittedName>
</protein>
<dbReference type="EMBL" id="JACJIA010000006">
    <property type="protein sequence ID" value="MBA8953146.1"/>
    <property type="molecule type" value="Genomic_DNA"/>
</dbReference>
<dbReference type="RefSeq" id="WP_182845370.1">
    <property type="nucleotide sequence ID" value="NZ_BAAALP010000063.1"/>
</dbReference>
<dbReference type="AlphaFoldDB" id="A0A7W3LRS4"/>
<dbReference type="PANTHER" id="PTHR46825">
    <property type="entry name" value="D-ALANYL-D-ALANINE-CARBOXYPEPTIDASE/ENDOPEPTIDASE AMPH"/>
    <property type="match status" value="1"/>
</dbReference>
<dbReference type="Gene3D" id="3.40.710.10">
    <property type="entry name" value="DD-peptidase/beta-lactamase superfamily"/>
    <property type="match status" value="1"/>
</dbReference>
<dbReference type="InterPro" id="IPR012338">
    <property type="entry name" value="Beta-lactam/transpept-like"/>
</dbReference>
<proteinExistence type="predicted"/>
<sequence length="387" mass="42594">MLTTSKKRLLVPALAGMSAVLSGTTAFALNIDETQLQRDADTLRETGAAGVLAEVRTPGDRVVARSGVADLKTGAPVQADSYFRIASTTKTFVATVALQLVGEDRLALTDTIDRWLPGLVRGNGNDGTKITVRQLLNHTSGIPDYLDDVPVQKARTPDEFQRERFRTYPPERLVAMALQHRRAFEPGRGWAYSNTNYILAGMAIEKATGRPWQQEVHERIIEPLGLRHTLIPGTSAHLPQPGMTAYRRLVPGGPETDVSTIASGHPDWSFVSTTGDVNRFLQALLGGRLLRPAQLRQMQRTVPAKPFREVWREAAYGLGLMKRRLPCGKWAWFHGGGNWNYIIDNAVSPDGHRAATVFYTSRLGPDQSPIQQFKTSATLIDHALCAP</sequence>
<keyword evidence="4" id="KW-1185">Reference proteome</keyword>
<dbReference type="GO" id="GO:0009002">
    <property type="term" value="F:serine-type D-Ala-D-Ala carboxypeptidase activity"/>
    <property type="evidence" value="ECO:0007669"/>
    <property type="project" value="UniProtKB-EC"/>
</dbReference>
<dbReference type="InterPro" id="IPR001466">
    <property type="entry name" value="Beta-lactam-related"/>
</dbReference>
<dbReference type="EC" id="3.4.16.4" evidence="3"/>
<organism evidence="3 4">
    <name type="scientific">Actinomadura namibiensis</name>
    <dbReference type="NCBI Taxonomy" id="182080"/>
    <lineage>
        <taxon>Bacteria</taxon>
        <taxon>Bacillati</taxon>
        <taxon>Actinomycetota</taxon>
        <taxon>Actinomycetes</taxon>
        <taxon>Streptosporangiales</taxon>
        <taxon>Thermomonosporaceae</taxon>
        <taxon>Actinomadura</taxon>
    </lineage>
</organism>
<evidence type="ECO:0000259" key="2">
    <source>
        <dbReference type="Pfam" id="PF00144"/>
    </source>
</evidence>
<dbReference type="InterPro" id="IPR050491">
    <property type="entry name" value="AmpC-like"/>
</dbReference>
<evidence type="ECO:0000313" key="3">
    <source>
        <dbReference type="EMBL" id="MBA8953146.1"/>
    </source>
</evidence>
<feature type="signal peptide" evidence="1">
    <location>
        <begin position="1"/>
        <end position="28"/>
    </location>
</feature>
<evidence type="ECO:0000256" key="1">
    <source>
        <dbReference type="SAM" id="SignalP"/>
    </source>
</evidence>
<dbReference type="Pfam" id="PF00144">
    <property type="entry name" value="Beta-lactamase"/>
    <property type="match status" value="1"/>
</dbReference>
<feature type="chain" id="PRO_5031206106" evidence="1">
    <location>
        <begin position="29"/>
        <end position="387"/>
    </location>
</feature>
<name>A0A7W3LRS4_ACTNM</name>
<dbReference type="SUPFAM" id="SSF56601">
    <property type="entry name" value="beta-lactamase/transpeptidase-like"/>
    <property type="match status" value="1"/>
</dbReference>
<keyword evidence="3" id="KW-0121">Carboxypeptidase</keyword>
<gene>
    <name evidence="3" type="ORF">HNR61_004796</name>
</gene>
<feature type="domain" description="Beta-lactamase-related" evidence="2">
    <location>
        <begin position="44"/>
        <end position="367"/>
    </location>
</feature>
<comment type="caution">
    <text evidence="3">The sequence shown here is derived from an EMBL/GenBank/DDBJ whole genome shotgun (WGS) entry which is preliminary data.</text>
</comment>
<dbReference type="Proteomes" id="UP000572680">
    <property type="component" value="Unassembled WGS sequence"/>
</dbReference>
<accession>A0A7W3LRS4</accession>
<reference evidence="3 4" key="1">
    <citation type="submission" date="2020-08" db="EMBL/GenBank/DDBJ databases">
        <title>Genomic Encyclopedia of Type Strains, Phase IV (KMG-IV): sequencing the most valuable type-strain genomes for metagenomic binning, comparative biology and taxonomic classification.</title>
        <authorList>
            <person name="Goeker M."/>
        </authorList>
    </citation>
    <scope>NUCLEOTIDE SEQUENCE [LARGE SCALE GENOMIC DNA]</scope>
    <source>
        <strain evidence="3 4">DSM 44197</strain>
    </source>
</reference>